<evidence type="ECO:0000313" key="3">
    <source>
        <dbReference type="EMBL" id="KAF9763333.1"/>
    </source>
</evidence>
<evidence type="ECO:0000256" key="1">
    <source>
        <dbReference type="SAM" id="Coils"/>
    </source>
</evidence>
<dbReference type="Proteomes" id="UP000740883">
    <property type="component" value="Unassembled WGS sequence"/>
</dbReference>
<organism evidence="3 4">
    <name type="scientific">Nosema granulosis</name>
    <dbReference type="NCBI Taxonomy" id="83296"/>
    <lineage>
        <taxon>Eukaryota</taxon>
        <taxon>Fungi</taxon>
        <taxon>Fungi incertae sedis</taxon>
        <taxon>Microsporidia</taxon>
        <taxon>Nosematidae</taxon>
        <taxon>Nosema</taxon>
    </lineage>
</organism>
<comment type="caution">
    <text evidence="3">The sequence shown here is derived from an EMBL/GenBank/DDBJ whole genome shotgun (WGS) entry which is preliminary data.</text>
</comment>
<accession>A0A9P6H1C6</accession>
<reference evidence="3 4" key="1">
    <citation type="journal article" date="2020" name="Genome Biol. Evol.">
        <title>Comparative genomics of strictly vertically transmitted, feminizing microsporidia endosymbionts of amphipod crustaceans.</title>
        <authorList>
            <person name="Cormier A."/>
            <person name="Chebbi M.A."/>
            <person name="Giraud I."/>
            <person name="Wattier R."/>
            <person name="Teixeira M."/>
            <person name="Gilbert C."/>
            <person name="Rigaud T."/>
            <person name="Cordaux R."/>
        </authorList>
    </citation>
    <scope>NUCLEOTIDE SEQUENCE [LARGE SCALE GENOMIC DNA]</scope>
    <source>
        <strain evidence="3 4">Ou3-Ou53</strain>
    </source>
</reference>
<feature type="region of interest" description="Disordered" evidence="2">
    <location>
        <begin position="1"/>
        <end position="38"/>
    </location>
</feature>
<keyword evidence="4" id="KW-1185">Reference proteome</keyword>
<protein>
    <submittedName>
        <fullName evidence="3">Uncharacterized protein</fullName>
    </submittedName>
</protein>
<name>A0A9P6H1C6_9MICR</name>
<proteinExistence type="predicted"/>
<dbReference type="AlphaFoldDB" id="A0A9P6H1C6"/>
<keyword evidence="1" id="KW-0175">Coiled coil</keyword>
<evidence type="ECO:0000256" key="2">
    <source>
        <dbReference type="SAM" id="MobiDB-lite"/>
    </source>
</evidence>
<feature type="compositionally biased region" description="Basic and acidic residues" evidence="2">
    <location>
        <begin position="22"/>
        <end position="38"/>
    </location>
</feature>
<feature type="coiled-coil region" evidence="1">
    <location>
        <begin position="273"/>
        <end position="330"/>
    </location>
</feature>
<dbReference type="EMBL" id="SBJO01000081">
    <property type="protein sequence ID" value="KAF9763333.1"/>
    <property type="molecule type" value="Genomic_DNA"/>
</dbReference>
<sequence>MENNQENSSGDDNPFNSSTEEINVKEVENKEALDSRPKDVLSMDPSILRLNNKLLSDIKNLSIHEDGKDDPSYDILHIEDHSLMDESSIDDSNKTAYKDDMVYLSNIYDIFNKVNTKLDNMMDKMFVDKRIIRDIHKDALEENLSSIVKHTKNILSDEEAKEISLSSVKDILEEFPKVFKQIEDDLLEISKLKNEYETYIEKYLSISKNINKDVEDIKINIENKLRDFVLVFNGINSTYQIKLAKEENNKDNSGSPLGFDNVDSLFNSVVENFIKINNENNKLSEELDNLKTNRDINTMNKIIENNKKTIKKLQDENVSFSNAVNKLNEINIKLKKECVLISSEYKKLAETNKERKRTIEKQKRVIELLQSKLGENLTSPLEEIKYKMEKLKTEIAKEKDPEKKNNLIKNFEDTERRLKDFEHIYNKK</sequence>
<gene>
    <name evidence="3" type="ORF">NGRA_1342</name>
</gene>
<evidence type="ECO:0000313" key="4">
    <source>
        <dbReference type="Proteomes" id="UP000740883"/>
    </source>
</evidence>
<feature type="compositionally biased region" description="Polar residues" evidence="2">
    <location>
        <begin position="1"/>
        <end position="19"/>
    </location>
</feature>
<dbReference type="OrthoDB" id="2196354at2759"/>